<dbReference type="Proteomes" id="UP001220530">
    <property type="component" value="Chromosome"/>
</dbReference>
<organism evidence="10 11">
    <name type="scientific">Devosia algicola</name>
    <dbReference type="NCBI Taxonomy" id="3026418"/>
    <lineage>
        <taxon>Bacteria</taxon>
        <taxon>Pseudomonadati</taxon>
        <taxon>Pseudomonadota</taxon>
        <taxon>Alphaproteobacteria</taxon>
        <taxon>Hyphomicrobiales</taxon>
        <taxon>Devosiaceae</taxon>
        <taxon>Devosia</taxon>
    </lineage>
</organism>
<feature type="transmembrane region" description="Helical" evidence="8">
    <location>
        <begin position="92"/>
        <end position="116"/>
    </location>
</feature>
<evidence type="ECO:0000256" key="1">
    <source>
        <dbReference type="ARBA" id="ARBA00004651"/>
    </source>
</evidence>
<keyword evidence="3 8" id="KW-0813">Transport</keyword>
<evidence type="ECO:0000256" key="4">
    <source>
        <dbReference type="ARBA" id="ARBA00022475"/>
    </source>
</evidence>
<gene>
    <name evidence="10" type="ORF">PSQ19_12105</name>
</gene>
<reference evidence="10 11" key="1">
    <citation type="submission" date="2023-02" db="EMBL/GenBank/DDBJ databases">
        <title>Devosia algicola sp. nov., isolated from the phycosphere of marine algae.</title>
        <authorList>
            <person name="Kim J.M."/>
            <person name="Lee J.K."/>
            <person name="Choi B.J."/>
            <person name="Bayburt H."/>
            <person name="Jeon C.O."/>
        </authorList>
    </citation>
    <scope>NUCLEOTIDE SEQUENCE [LARGE SCALE GENOMIC DNA]</scope>
    <source>
        <strain evidence="10 11">G20-9</strain>
    </source>
</reference>
<evidence type="ECO:0000256" key="2">
    <source>
        <dbReference type="ARBA" id="ARBA00007069"/>
    </source>
</evidence>
<dbReference type="Gene3D" id="1.10.3720.10">
    <property type="entry name" value="MetI-like"/>
    <property type="match status" value="1"/>
</dbReference>
<dbReference type="Pfam" id="PF00528">
    <property type="entry name" value="BPD_transp_1"/>
    <property type="match status" value="1"/>
</dbReference>
<evidence type="ECO:0000256" key="3">
    <source>
        <dbReference type="ARBA" id="ARBA00022448"/>
    </source>
</evidence>
<evidence type="ECO:0000313" key="11">
    <source>
        <dbReference type="Proteomes" id="UP001220530"/>
    </source>
</evidence>
<proteinExistence type="inferred from homology"/>
<comment type="similarity">
    <text evidence="2">Belongs to the binding-protein-dependent transport system permease family. CysTW subfamily.</text>
</comment>
<feature type="domain" description="ABC transmembrane type-1" evidence="9">
    <location>
        <begin position="58"/>
        <end position="285"/>
    </location>
</feature>
<dbReference type="PROSITE" id="PS50928">
    <property type="entry name" value="ABC_TM1"/>
    <property type="match status" value="1"/>
</dbReference>
<dbReference type="CDD" id="cd06261">
    <property type="entry name" value="TM_PBP2"/>
    <property type="match status" value="1"/>
</dbReference>
<dbReference type="PANTHER" id="PTHR42929">
    <property type="entry name" value="INNER MEMBRANE ABC TRANSPORTER PERMEASE PROTEIN YDCU-RELATED-RELATED"/>
    <property type="match status" value="1"/>
</dbReference>
<dbReference type="RefSeq" id="WP_282217943.1">
    <property type="nucleotide sequence ID" value="NZ_CP118246.1"/>
</dbReference>
<dbReference type="InterPro" id="IPR000515">
    <property type="entry name" value="MetI-like"/>
</dbReference>
<evidence type="ECO:0000256" key="7">
    <source>
        <dbReference type="ARBA" id="ARBA00023136"/>
    </source>
</evidence>
<keyword evidence="4" id="KW-1003">Cell membrane</keyword>
<keyword evidence="11" id="KW-1185">Reference proteome</keyword>
<dbReference type="SUPFAM" id="SSF161098">
    <property type="entry name" value="MetI-like"/>
    <property type="match status" value="1"/>
</dbReference>
<evidence type="ECO:0000256" key="5">
    <source>
        <dbReference type="ARBA" id="ARBA00022692"/>
    </source>
</evidence>
<keyword evidence="7 8" id="KW-0472">Membrane</keyword>
<feature type="transmembrane region" description="Helical" evidence="8">
    <location>
        <begin position="57"/>
        <end position="80"/>
    </location>
</feature>
<protein>
    <submittedName>
        <fullName evidence="10">ABC transporter permease</fullName>
    </submittedName>
</protein>
<keyword evidence="5 8" id="KW-0812">Transmembrane</keyword>
<evidence type="ECO:0000256" key="6">
    <source>
        <dbReference type="ARBA" id="ARBA00022989"/>
    </source>
</evidence>
<dbReference type="EMBL" id="CP118246">
    <property type="protein sequence ID" value="WDR01532.1"/>
    <property type="molecule type" value="Genomic_DNA"/>
</dbReference>
<keyword evidence="6 8" id="KW-1133">Transmembrane helix</keyword>
<sequence length="285" mass="30942">MNDRTESLLLALPGLLLLVLAFFLPIGQMLVLSISGPDGPTLSHFARFLSDPFYLGILWRTVRLSLLITVICALIGFPLAYIMARVGPRLRLWLVVMVILPLMTSVVVRTFGWMVLLSRSGLIPELLRDMGLVGRSFALMQTEAAIVIGMVQVLLPFMTLSILGVITRIDGRLEEAARTMGCSFLQSFRTVVLPLSLPGIVAGSLLCFTLSTSLVCDAQSARRHANTSVGGIDLQIGYPNAGLAVCCSTGGHIIRWHPAGTGALYQDDGLQQWLSQSRHGCVRLP</sequence>
<evidence type="ECO:0000259" key="9">
    <source>
        <dbReference type="PROSITE" id="PS50928"/>
    </source>
</evidence>
<comment type="subcellular location">
    <subcellularLocation>
        <location evidence="1 8">Cell membrane</location>
        <topology evidence="1 8">Multi-pass membrane protein</topology>
    </subcellularLocation>
</comment>
<accession>A0ABY7YK17</accession>
<dbReference type="InterPro" id="IPR035906">
    <property type="entry name" value="MetI-like_sf"/>
</dbReference>
<feature type="transmembrane region" description="Helical" evidence="8">
    <location>
        <begin position="144"/>
        <end position="166"/>
    </location>
</feature>
<evidence type="ECO:0000313" key="10">
    <source>
        <dbReference type="EMBL" id="WDR01532.1"/>
    </source>
</evidence>
<dbReference type="PANTHER" id="PTHR42929:SF5">
    <property type="entry name" value="ABC TRANSPORTER PERMEASE PROTEIN"/>
    <property type="match status" value="1"/>
</dbReference>
<name>A0ABY7YK17_9HYPH</name>
<evidence type="ECO:0000256" key="8">
    <source>
        <dbReference type="RuleBase" id="RU363032"/>
    </source>
</evidence>